<proteinExistence type="predicted"/>
<protein>
    <submittedName>
        <fullName evidence="2">Uncharacterized protein</fullName>
    </submittedName>
</protein>
<dbReference type="Pfam" id="PF18895">
    <property type="entry name" value="T4SS_pilin"/>
    <property type="match status" value="1"/>
</dbReference>
<feature type="transmembrane region" description="Helical" evidence="1">
    <location>
        <begin position="62"/>
        <end position="88"/>
    </location>
</feature>
<organism evidence="2 3">
    <name type="scientific">Candidatus Falkowbacteria bacterium CG10_big_fil_rev_8_21_14_0_10_43_10</name>
    <dbReference type="NCBI Taxonomy" id="1974567"/>
    <lineage>
        <taxon>Bacteria</taxon>
        <taxon>Candidatus Falkowiibacteriota</taxon>
    </lineage>
</organism>
<accession>A0A2H0V1C5</accession>
<name>A0A2H0V1C5_9BACT</name>
<comment type="caution">
    <text evidence="2">The sequence shown here is derived from an EMBL/GenBank/DDBJ whole genome shotgun (WGS) entry which is preliminary data.</text>
</comment>
<reference evidence="3" key="1">
    <citation type="submission" date="2017-09" db="EMBL/GenBank/DDBJ databases">
        <title>Depth-based differentiation of microbial function through sediment-hosted aquifers and enrichment of novel symbionts in the deep terrestrial subsurface.</title>
        <authorList>
            <person name="Probst A.J."/>
            <person name="Ladd B."/>
            <person name="Jarett J.K."/>
            <person name="Geller-Mcgrath D.E."/>
            <person name="Sieber C.M.K."/>
            <person name="Emerson J.B."/>
            <person name="Anantharaman K."/>
            <person name="Thomas B.C."/>
            <person name="Malmstrom R."/>
            <person name="Stieglmeier M."/>
            <person name="Klingl A."/>
            <person name="Woyke T."/>
            <person name="Ryan C.M."/>
            <person name="Banfield J.F."/>
        </authorList>
    </citation>
    <scope>NUCLEOTIDE SEQUENCE [LARGE SCALE GENOMIC DNA]</scope>
</reference>
<dbReference type="EMBL" id="PFAR01000045">
    <property type="protein sequence ID" value="PIR92894.1"/>
    <property type="molecule type" value="Genomic_DNA"/>
</dbReference>
<evidence type="ECO:0000256" key="1">
    <source>
        <dbReference type="SAM" id="Phobius"/>
    </source>
</evidence>
<evidence type="ECO:0000313" key="3">
    <source>
        <dbReference type="Proteomes" id="UP000228626"/>
    </source>
</evidence>
<gene>
    <name evidence="2" type="ORF">COT99_03810</name>
</gene>
<feature type="transmembrane region" description="Helical" evidence="1">
    <location>
        <begin position="100"/>
        <end position="121"/>
    </location>
</feature>
<evidence type="ECO:0000313" key="2">
    <source>
        <dbReference type="EMBL" id="PIR92894.1"/>
    </source>
</evidence>
<dbReference type="Proteomes" id="UP000228626">
    <property type="component" value="Unassembled WGS sequence"/>
</dbReference>
<keyword evidence="1" id="KW-0472">Membrane</keyword>
<keyword evidence="1" id="KW-1133">Transmembrane helix</keyword>
<dbReference type="InterPro" id="IPR043993">
    <property type="entry name" value="T4SS_pilin"/>
</dbReference>
<dbReference type="AlphaFoldDB" id="A0A2H0V1C5"/>
<keyword evidence="1" id="KW-0812">Transmembrane</keyword>
<sequence>MIFFIAIFVLQLIALIFLFLSPNEAGAVEFTPQVEIPSAESGYSGTVPSDISMIAKYIKAVYQYGIGIVGIVAAVVMMFGGVLWLTAGGDSGRVSEAKEWIKASLFGLILALLSYTILLTVNPDLVSFQPITVEQIKSTGSENSADASNQNTSQNIIKRTEAIVSIDTDCNNYYKDKIAQYMKLAKNGKKITMQVSEYDPGALLNGSTIDETGFKTAPTKKICVFKTVENAAK</sequence>